<dbReference type="Gene3D" id="1.10.357.10">
    <property type="entry name" value="Tetracycline Repressor, domain 2"/>
    <property type="match status" value="1"/>
</dbReference>
<evidence type="ECO:0000256" key="3">
    <source>
        <dbReference type="ARBA" id="ARBA00023163"/>
    </source>
</evidence>
<sequence>MPRSPSPSRRKQPRQQRAQATCDAILTAAARLLVRDGYEATSTNRIAEEAGVSIGSLYQYYPNKEGLVLAVLEQHGSRWLTEFDAGLKELAQAPLSVAVPSIIHHILALKRLHPQLDSLRYALLPVLRPLGHVDTFEQQLFRLVRAFLAARLDEIRPRELDMAVFIIVHTLEALCHAAGVDRPDYLTNDAFPEELCVLVLGYLGPPPARLGHPPRKAAAPRRKYEQ</sequence>
<dbReference type="Proteomes" id="UP000183760">
    <property type="component" value="Unassembled WGS sequence"/>
</dbReference>
<dbReference type="InterPro" id="IPR041669">
    <property type="entry name" value="TetR_C_15"/>
</dbReference>
<evidence type="ECO:0000259" key="5">
    <source>
        <dbReference type="PROSITE" id="PS50977"/>
    </source>
</evidence>
<dbReference type="PANTHER" id="PTHR30055:SF234">
    <property type="entry name" value="HTH-TYPE TRANSCRIPTIONAL REGULATOR BETI"/>
    <property type="match status" value="1"/>
</dbReference>
<keyword evidence="3" id="KW-0804">Transcription</keyword>
<dbReference type="RefSeq" id="WP_074957708.1">
    <property type="nucleotide sequence ID" value="NZ_BJXR01000038.1"/>
</dbReference>
<evidence type="ECO:0000313" key="6">
    <source>
        <dbReference type="EMBL" id="GEN10344.1"/>
    </source>
</evidence>
<dbReference type="Pfam" id="PF17918">
    <property type="entry name" value="TetR_C_15"/>
    <property type="match status" value="1"/>
</dbReference>
<evidence type="ECO:0000313" key="9">
    <source>
        <dbReference type="Proteomes" id="UP000321514"/>
    </source>
</evidence>
<reference evidence="6 9" key="2">
    <citation type="submission" date="2019-07" db="EMBL/GenBank/DDBJ databases">
        <title>Whole genome shotgun sequence of Myxococcus fulvus NBRC 100333.</title>
        <authorList>
            <person name="Hosoyama A."/>
            <person name="Uohara A."/>
            <person name="Ohji S."/>
            <person name="Ichikawa N."/>
        </authorList>
    </citation>
    <scope>NUCLEOTIDE SEQUENCE [LARGE SCALE GENOMIC DNA]</scope>
    <source>
        <strain evidence="6 9">NBRC 100333</strain>
    </source>
</reference>
<dbReference type="GO" id="GO:0000976">
    <property type="term" value="F:transcription cis-regulatory region binding"/>
    <property type="evidence" value="ECO:0007669"/>
    <property type="project" value="TreeGrafter"/>
</dbReference>
<dbReference type="STRING" id="1334629.MFUL124B02_13645"/>
<dbReference type="Proteomes" id="UP000321514">
    <property type="component" value="Unassembled WGS sequence"/>
</dbReference>
<organism evidence="6 9">
    <name type="scientific">Myxococcus fulvus</name>
    <dbReference type="NCBI Taxonomy" id="33"/>
    <lineage>
        <taxon>Bacteria</taxon>
        <taxon>Pseudomonadati</taxon>
        <taxon>Myxococcota</taxon>
        <taxon>Myxococcia</taxon>
        <taxon>Myxococcales</taxon>
        <taxon>Cystobacterineae</taxon>
        <taxon>Myxococcaceae</taxon>
        <taxon>Myxococcus</taxon>
    </lineage>
</organism>
<keyword evidence="1" id="KW-0805">Transcription regulation</keyword>
<dbReference type="PROSITE" id="PS50977">
    <property type="entry name" value="HTH_TETR_2"/>
    <property type="match status" value="1"/>
</dbReference>
<feature type="DNA-binding region" description="H-T-H motif" evidence="4">
    <location>
        <begin position="42"/>
        <end position="61"/>
    </location>
</feature>
<feature type="domain" description="HTH tetR-type" evidence="5">
    <location>
        <begin position="19"/>
        <end position="79"/>
    </location>
</feature>
<dbReference type="InterPro" id="IPR001647">
    <property type="entry name" value="HTH_TetR"/>
</dbReference>
<evidence type="ECO:0000313" key="8">
    <source>
        <dbReference type="Proteomes" id="UP000183760"/>
    </source>
</evidence>
<dbReference type="InterPro" id="IPR009057">
    <property type="entry name" value="Homeodomain-like_sf"/>
</dbReference>
<dbReference type="InterPro" id="IPR050109">
    <property type="entry name" value="HTH-type_TetR-like_transc_reg"/>
</dbReference>
<reference evidence="7 8" key="1">
    <citation type="submission" date="2016-10" db="EMBL/GenBank/DDBJ databases">
        <authorList>
            <person name="Varghese N."/>
            <person name="Submissions S."/>
        </authorList>
    </citation>
    <scope>NUCLEOTIDE SEQUENCE [LARGE SCALE GENOMIC DNA]</scope>
    <source>
        <strain evidence="7 8">DSM 16525</strain>
    </source>
</reference>
<dbReference type="Pfam" id="PF00440">
    <property type="entry name" value="TetR_N"/>
    <property type="match status" value="1"/>
</dbReference>
<comment type="caution">
    <text evidence="6">The sequence shown here is derived from an EMBL/GenBank/DDBJ whole genome shotgun (WGS) entry which is preliminary data.</text>
</comment>
<protein>
    <submittedName>
        <fullName evidence="6">TetR family transcriptional regulator</fullName>
    </submittedName>
    <submittedName>
        <fullName evidence="7">Transcriptional regulator, TetR family</fullName>
    </submittedName>
</protein>
<evidence type="ECO:0000256" key="2">
    <source>
        <dbReference type="ARBA" id="ARBA00023125"/>
    </source>
</evidence>
<dbReference type="AlphaFoldDB" id="A0A511T862"/>
<keyword evidence="2 4" id="KW-0238">DNA-binding</keyword>
<evidence type="ECO:0000256" key="1">
    <source>
        <dbReference type="ARBA" id="ARBA00023015"/>
    </source>
</evidence>
<evidence type="ECO:0000313" key="7">
    <source>
        <dbReference type="EMBL" id="SEU34439.1"/>
    </source>
</evidence>
<dbReference type="EMBL" id="BJXR01000038">
    <property type="protein sequence ID" value="GEN10344.1"/>
    <property type="molecule type" value="Genomic_DNA"/>
</dbReference>
<dbReference type="PRINTS" id="PR00455">
    <property type="entry name" value="HTHTETR"/>
</dbReference>
<name>A0A511T862_MYXFU</name>
<keyword evidence="8" id="KW-1185">Reference proteome</keyword>
<proteinExistence type="predicted"/>
<evidence type="ECO:0000256" key="4">
    <source>
        <dbReference type="PROSITE-ProRule" id="PRU00335"/>
    </source>
</evidence>
<accession>A0A511T862</accession>
<dbReference type="EMBL" id="FOIB01000010">
    <property type="protein sequence ID" value="SEU34439.1"/>
    <property type="molecule type" value="Genomic_DNA"/>
</dbReference>
<dbReference type="OrthoDB" id="9793734at2"/>
<dbReference type="SUPFAM" id="SSF46689">
    <property type="entry name" value="Homeodomain-like"/>
    <property type="match status" value="1"/>
</dbReference>
<dbReference type="PANTHER" id="PTHR30055">
    <property type="entry name" value="HTH-TYPE TRANSCRIPTIONAL REGULATOR RUTR"/>
    <property type="match status" value="1"/>
</dbReference>
<dbReference type="GO" id="GO:0003700">
    <property type="term" value="F:DNA-binding transcription factor activity"/>
    <property type="evidence" value="ECO:0007669"/>
    <property type="project" value="TreeGrafter"/>
</dbReference>
<gene>
    <name evidence="6" type="ORF">MFU01_53810</name>
    <name evidence="7" type="ORF">SAMN05443572_11054</name>
</gene>